<organism evidence="2 3">
    <name type="scientific">Vitrella brassicaformis (strain CCMP3155)</name>
    <dbReference type="NCBI Taxonomy" id="1169540"/>
    <lineage>
        <taxon>Eukaryota</taxon>
        <taxon>Sar</taxon>
        <taxon>Alveolata</taxon>
        <taxon>Colpodellida</taxon>
        <taxon>Vitrellaceae</taxon>
        <taxon>Vitrella</taxon>
    </lineage>
</organism>
<proteinExistence type="predicted"/>
<protein>
    <submittedName>
        <fullName evidence="2">Uncharacterized protein</fullName>
    </submittedName>
</protein>
<dbReference type="OrthoDB" id="445410at2759"/>
<feature type="signal peptide" evidence="1">
    <location>
        <begin position="1"/>
        <end position="16"/>
    </location>
</feature>
<sequence length="99" mass="11798">MQLSGVLLMWHRGVLTLLCPSCRYVVRKWHVPIMGVDCNANPRHKQALSVPPPRSRGIPKHLAPWLLGKQYPRHPWWREEHEHRYHMKTIEKLKVRRNG</sequence>
<dbReference type="Proteomes" id="UP000041254">
    <property type="component" value="Unassembled WGS sequence"/>
</dbReference>
<dbReference type="EMBL" id="CDMY01000376">
    <property type="protein sequence ID" value="CEM07599.1"/>
    <property type="molecule type" value="Genomic_DNA"/>
</dbReference>
<reference evidence="2 3" key="1">
    <citation type="submission" date="2014-11" db="EMBL/GenBank/DDBJ databases">
        <authorList>
            <person name="Zhu J."/>
            <person name="Qi W."/>
            <person name="Song R."/>
        </authorList>
    </citation>
    <scope>NUCLEOTIDE SEQUENCE [LARGE SCALE GENOMIC DNA]</scope>
</reference>
<gene>
    <name evidence="2" type="ORF">Vbra_14498</name>
</gene>
<accession>A0A0G4F6E1</accession>
<dbReference type="FunCoup" id="A0A0G4F6E1">
    <property type="interactions" value="3"/>
</dbReference>
<evidence type="ECO:0000313" key="3">
    <source>
        <dbReference type="Proteomes" id="UP000041254"/>
    </source>
</evidence>
<keyword evidence="3" id="KW-1185">Reference proteome</keyword>
<feature type="chain" id="PRO_5005188145" evidence="1">
    <location>
        <begin position="17"/>
        <end position="99"/>
    </location>
</feature>
<dbReference type="VEuPathDB" id="CryptoDB:Vbra_14498"/>
<keyword evidence="1" id="KW-0732">Signal</keyword>
<dbReference type="OMA" id="KWHIPLL"/>
<dbReference type="AlphaFoldDB" id="A0A0G4F6E1"/>
<dbReference type="InParanoid" id="A0A0G4F6E1"/>
<evidence type="ECO:0000256" key="1">
    <source>
        <dbReference type="SAM" id="SignalP"/>
    </source>
</evidence>
<dbReference type="STRING" id="1169540.A0A0G4F6E1"/>
<evidence type="ECO:0000313" key="2">
    <source>
        <dbReference type="EMBL" id="CEM07599.1"/>
    </source>
</evidence>
<name>A0A0G4F6E1_VITBC</name>